<gene>
    <name evidence="1" type="ORF">KY290_036099</name>
</gene>
<evidence type="ECO:0000313" key="2">
    <source>
        <dbReference type="Proteomes" id="UP000826656"/>
    </source>
</evidence>
<protein>
    <submittedName>
        <fullName evidence="1">Uncharacterized protein</fullName>
    </submittedName>
</protein>
<evidence type="ECO:0000313" key="1">
    <source>
        <dbReference type="EMBL" id="KAH0737394.1"/>
    </source>
</evidence>
<name>A0ABQ7TRQ9_SOLTU</name>
<sequence length="71" mass="8640">MKDIVRNHNIEAKWIIEGYYFLKYLKLIWLKDVNEEILRPTPVSTGVLTRTRIINVTYKYNQDGYWHPRKS</sequence>
<organism evidence="1 2">
    <name type="scientific">Solanum tuberosum</name>
    <name type="common">Potato</name>
    <dbReference type="NCBI Taxonomy" id="4113"/>
    <lineage>
        <taxon>Eukaryota</taxon>
        <taxon>Viridiplantae</taxon>
        <taxon>Streptophyta</taxon>
        <taxon>Embryophyta</taxon>
        <taxon>Tracheophyta</taxon>
        <taxon>Spermatophyta</taxon>
        <taxon>Magnoliopsida</taxon>
        <taxon>eudicotyledons</taxon>
        <taxon>Gunneridae</taxon>
        <taxon>Pentapetalae</taxon>
        <taxon>asterids</taxon>
        <taxon>lamiids</taxon>
        <taxon>Solanales</taxon>
        <taxon>Solanaceae</taxon>
        <taxon>Solanoideae</taxon>
        <taxon>Solaneae</taxon>
        <taxon>Solanum</taxon>
    </lineage>
</organism>
<comment type="caution">
    <text evidence="1">The sequence shown here is derived from an EMBL/GenBank/DDBJ whole genome shotgun (WGS) entry which is preliminary data.</text>
</comment>
<dbReference type="Proteomes" id="UP000826656">
    <property type="component" value="Unassembled WGS sequence"/>
</dbReference>
<reference evidence="1 2" key="1">
    <citation type="journal article" date="2021" name="bioRxiv">
        <title>Chromosome-scale and haplotype-resolved genome assembly of a tetraploid potato cultivar.</title>
        <authorList>
            <person name="Sun H."/>
            <person name="Jiao W.-B."/>
            <person name="Krause K."/>
            <person name="Campoy J.A."/>
            <person name="Goel M."/>
            <person name="Folz-Donahue K."/>
            <person name="Kukat C."/>
            <person name="Huettel B."/>
            <person name="Schneeberger K."/>
        </authorList>
    </citation>
    <scope>NUCLEOTIDE SEQUENCE [LARGE SCALE GENOMIC DNA]</scope>
    <source>
        <strain evidence="1">SolTubOtavaFocal</strain>
        <tissue evidence="1">Leaves</tissue>
    </source>
</reference>
<keyword evidence="2" id="KW-1185">Reference proteome</keyword>
<dbReference type="EMBL" id="JAIVGD010000028">
    <property type="protein sequence ID" value="KAH0737394.1"/>
    <property type="molecule type" value="Genomic_DNA"/>
</dbReference>
<proteinExistence type="predicted"/>
<accession>A0ABQ7TRQ9</accession>